<dbReference type="InterPro" id="IPR013087">
    <property type="entry name" value="Znf_C2H2_type"/>
</dbReference>
<evidence type="ECO:0000313" key="3">
    <source>
        <dbReference type="EMBL" id="KAK4884726.1"/>
    </source>
</evidence>
<feature type="compositionally biased region" description="Polar residues" evidence="1">
    <location>
        <begin position="1020"/>
        <end position="1032"/>
    </location>
</feature>
<feature type="compositionally biased region" description="Polar residues" evidence="1">
    <location>
        <begin position="403"/>
        <end position="419"/>
    </location>
</feature>
<dbReference type="PROSITE" id="PS00028">
    <property type="entry name" value="ZINC_FINGER_C2H2_1"/>
    <property type="match status" value="1"/>
</dbReference>
<dbReference type="GO" id="GO:0006357">
    <property type="term" value="P:regulation of transcription by RNA polymerase II"/>
    <property type="evidence" value="ECO:0007669"/>
    <property type="project" value="TreeGrafter"/>
</dbReference>
<feature type="compositionally biased region" description="Basic and acidic residues" evidence="1">
    <location>
        <begin position="811"/>
        <end position="823"/>
    </location>
</feature>
<feature type="domain" description="C2H2-type" evidence="2">
    <location>
        <begin position="501"/>
        <end position="524"/>
    </location>
</feature>
<name>A0AAN7PKR7_9COLE</name>
<dbReference type="EMBL" id="JARPUR010000001">
    <property type="protein sequence ID" value="KAK4884726.1"/>
    <property type="molecule type" value="Genomic_DNA"/>
</dbReference>
<feature type="compositionally biased region" description="Polar residues" evidence="1">
    <location>
        <begin position="230"/>
        <end position="245"/>
    </location>
</feature>
<feature type="region of interest" description="Disordered" evidence="1">
    <location>
        <begin position="1"/>
        <end position="33"/>
    </location>
</feature>
<feature type="compositionally biased region" description="Basic residues" evidence="1">
    <location>
        <begin position="508"/>
        <end position="522"/>
    </location>
</feature>
<dbReference type="InterPro" id="IPR040010">
    <property type="entry name" value="ZN608/ZN609"/>
</dbReference>
<feature type="compositionally biased region" description="Low complexity" evidence="1">
    <location>
        <begin position="211"/>
        <end position="229"/>
    </location>
</feature>
<gene>
    <name evidence="3" type="ORF">RN001_000997</name>
</gene>
<sequence length="1260" mass="135794">MATPMRSNSQEASHRLRVADPRTTAKADTQASNFEYDDNEWDIGIGNLIIDLDADIEKTNEGAGAGSAMATNASPASSAKTSAKMAIEHSATVDKGLKMKIKRTKPGTKTSEAKHEIVKSNEQNGNAEGSELKGVSKHPVGSSIPNSGLTSSSSSGNSSGSNCSNSSSSSCSSSSSSSSSSSGSSKRGSSGHRRDKIRDKHAVDKQTPKLVTGTTSVTVTEVNGVVRVSASQTGPQRPLFPSNTGPGPPTISSVAPPPGPPSSPAAVTTISTVTKSLTPAPPQISSSEERSTSPPPSKKIKTEPKELTDVCVGTSIGTITEPDCLGPCEPGTSVTLEGIVWHETEGGVLVVNVTWRGKTYVGTLLDCTRHDWAPPRFCDSPTSDLDSRTPKGRGKRGRAAGASPSTDLSNFTETRSSVHSKLRNGGIKGRRGAANGSGPSTAPSSPTPFVPPRPEPNSKRKNRAGEEEPASNATSKKSKTIPLPTSNSSGSPPPSPILLECPEPNCSKKYKHINGLKYHQSHAHGSADDDDTKDITSMSENDESNIDAPSPATPVKSPDKSQDSPLTPQKKDDILRSTGLLEVPSQPGTPRSTPPSPETPQSLQDMTTSVESPTMSLIDTKSVVKASVLRYNTSEEYPLGVFSSNKTHVTGSPITSVRNVNVVIPSDQSNLQQAETNTPLQSFTNQLQCQNMSPQVFDQAPSLLIPAQNSQNINQNATQMSPTEPESLTEANKITQFKVKPASALMPDDKKERNKLTNYKKKSRKSPAGSPHPPQAETQVFGMEPSGRDEVQSPAYSDISDDGAPVIEPDLGDKNKNGDKKNESGQPLSHLPQYGMYPFYGQPPYMMPSVQQSQDSKPKEPEKTVEKIAEKDAKKEGSEYQQKVIQQHYYNPYGYVPGYPYNMDPNYGSVPIVQDDKPKEERIKESPSPADHTPKQSAPIPNPIQVPTPGKLKTEISLKEKQQNENHQILKESIEIKTQMSPYIYSRQPQSQHAQREEDMRRFYGYSDQRRKEQAVEPKNTISKAQSTTVSSLKPKEKIEDKKEKDIKHEGVKPTMETQGPPPPPTSQYAYIHPSYMQSPHYGALPFDPNHPMYRGIMVPGPYSGNPYIHPQIPRYHAPEDLSRPPPPSKTLDMLQHHAQYYSSHKIHELQERAIKSPTPKTSVASSSPSGSTGSTTGQSQNSMMGCVTSQPSGTIAIGGKQTPGENKESRSPPPQRHVHTHHHTHVGLGYPMYPAPYGAAVLASQQAAAVTVINPYPPK</sequence>
<dbReference type="Proteomes" id="UP001353858">
    <property type="component" value="Unassembled WGS sequence"/>
</dbReference>
<dbReference type="PANTHER" id="PTHR21564">
    <property type="entry name" value="BRAKELESS PROTEIN"/>
    <property type="match status" value="1"/>
</dbReference>
<protein>
    <recommendedName>
        <fullName evidence="2">C2H2-type domain-containing protein</fullName>
    </recommendedName>
</protein>
<feature type="region of interest" description="Disordered" evidence="1">
    <location>
        <begin position="906"/>
        <end position="950"/>
    </location>
</feature>
<evidence type="ECO:0000313" key="4">
    <source>
        <dbReference type="Proteomes" id="UP001353858"/>
    </source>
</evidence>
<feature type="region of interest" description="Disordered" evidence="1">
    <location>
        <begin position="986"/>
        <end position="1068"/>
    </location>
</feature>
<feature type="compositionally biased region" description="Basic and acidic residues" evidence="1">
    <location>
        <begin position="914"/>
        <end position="925"/>
    </location>
</feature>
<dbReference type="PANTHER" id="PTHR21564:SF5">
    <property type="entry name" value="SCRIBBLER, ISOFORM J"/>
    <property type="match status" value="1"/>
</dbReference>
<accession>A0AAN7PKR7</accession>
<feature type="region of interest" description="Disordered" evidence="1">
    <location>
        <begin position="715"/>
        <end position="880"/>
    </location>
</feature>
<dbReference type="GO" id="GO:0005634">
    <property type="term" value="C:nucleus"/>
    <property type="evidence" value="ECO:0007669"/>
    <property type="project" value="TreeGrafter"/>
</dbReference>
<feature type="region of interest" description="Disordered" evidence="1">
    <location>
        <begin position="62"/>
        <end position="306"/>
    </location>
</feature>
<feature type="compositionally biased region" description="Pro residues" evidence="1">
    <location>
        <begin position="445"/>
        <end position="455"/>
    </location>
</feature>
<feature type="compositionally biased region" description="Basic and acidic residues" evidence="1">
    <location>
        <begin position="856"/>
        <end position="878"/>
    </location>
</feature>
<comment type="caution">
    <text evidence="3">The sequence shown here is derived from an EMBL/GenBank/DDBJ whole genome shotgun (WGS) entry which is preliminary data.</text>
</comment>
<feature type="compositionally biased region" description="Basic and acidic residues" evidence="1">
    <location>
        <begin position="196"/>
        <end position="207"/>
    </location>
</feature>
<feature type="compositionally biased region" description="Basic and acidic residues" evidence="1">
    <location>
        <begin position="994"/>
        <end position="1016"/>
    </location>
</feature>
<dbReference type="AlphaFoldDB" id="A0AAN7PKR7"/>
<feature type="compositionally biased region" description="Basic and acidic residues" evidence="1">
    <location>
        <begin position="12"/>
        <end position="25"/>
    </location>
</feature>
<feature type="compositionally biased region" description="Polar residues" evidence="1">
    <location>
        <begin position="1181"/>
        <end position="1194"/>
    </location>
</feature>
<keyword evidence="4" id="KW-1185">Reference proteome</keyword>
<evidence type="ECO:0000259" key="2">
    <source>
        <dbReference type="PROSITE" id="PS00028"/>
    </source>
</evidence>
<feature type="compositionally biased region" description="Basic residues" evidence="1">
    <location>
        <begin position="1217"/>
        <end position="1226"/>
    </location>
</feature>
<proteinExistence type="predicted"/>
<organism evidence="3 4">
    <name type="scientific">Aquatica leii</name>
    <dbReference type="NCBI Taxonomy" id="1421715"/>
    <lineage>
        <taxon>Eukaryota</taxon>
        <taxon>Metazoa</taxon>
        <taxon>Ecdysozoa</taxon>
        <taxon>Arthropoda</taxon>
        <taxon>Hexapoda</taxon>
        <taxon>Insecta</taxon>
        <taxon>Pterygota</taxon>
        <taxon>Neoptera</taxon>
        <taxon>Endopterygota</taxon>
        <taxon>Coleoptera</taxon>
        <taxon>Polyphaga</taxon>
        <taxon>Elateriformia</taxon>
        <taxon>Elateroidea</taxon>
        <taxon>Lampyridae</taxon>
        <taxon>Luciolinae</taxon>
        <taxon>Aquatica</taxon>
    </lineage>
</organism>
<feature type="region of interest" description="Disordered" evidence="1">
    <location>
        <begin position="1156"/>
        <end position="1228"/>
    </location>
</feature>
<feature type="compositionally biased region" description="Low complexity" evidence="1">
    <location>
        <begin position="70"/>
        <end position="85"/>
    </location>
</feature>
<feature type="compositionally biased region" description="Polar residues" evidence="1">
    <location>
        <begin position="605"/>
        <end position="614"/>
    </location>
</feature>
<reference evidence="4" key="1">
    <citation type="submission" date="2023-01" db="EMBL/GenBank/DDBJ databases">
        <title>Key to firefly adult light organ development and bioluminescence: homeobox transcription factors regulate luciferase expression and transportation to peroxisome.</title>
        <authorList>
            <person name="Fu X."/>
        </authorList>
    </citation>
    <scope>NUCLEOTIDE SEQUENCE [LARGE SCALE GENOMIC DNA]</scope>
</reference>
<feature type="compositionally biased region" description="Low complexity" evidence="1">
    <location>
        <begin position="141"/>
        <end position="188"/>
    </location>
</feature>
<feature type="compositionally biased region" description="Polar residues" evidence="1">
    <location>
        <begin position="715"/>
        <end position="735"/>
    </location>
</feature>
<feature type="region of interest" description="Disordered" evidence="1">
    <location>
        <begin position="372"/>
        <end position="614"/>
    </location>
</feature>
<feature type="compositionally biased region" description="Low complexity" evidence="1">
    <location>
        <begin position="1157"/>
        <end position="1180"/>
    </location>
</feature>
<feature type="compositionally biased region" description="Basic and acidic residues" evidence="1">
    <location>
        <begin position="1034"/>
        <end position="1052"/>
    </location>
</feature>
<feature type="compositionally biased region" description="Polar residues" evidence="1">
    <location>
        <begin position="1"/>
        <end position="11"/>
    </location>
</feature>
<evidence type="ECO:0000256" key="1">
    <source>
        <dbReference type="SAM" id="MobiDB-lite"/>
    </source>
</evidence>